<organism evidence="1 2">
    <name type="scientific">Marinoscillum furvescens DSM 4134</name>
    <dbReference type="NCBI Taxonomy" id="1122208"/>
    <lineage>
        <taxon>Bacteria</taxon>
        <taxon>Pseudomonadati</taxon>
        <taxon>Bacteroidota</taxon>
        <taxon>Cytophagia</taxon>
        <taxon>Cytophagales</taxon>
        <taxon>Reichenbachiellaceae</taxon>
        <taxon>Marinoscillum</taxon>
    </lineage>
</organism>
<protein>
    <submittedName>
        <fullName evidence="1">Uncharacterized protein</fullName>
    </submittedName>
</protein>
<keyword evidence="2" id="KW-1185">Reference proteome</keyword>
<dbReference type="RefSeq" id="WP_147303043.1">
    <property type="nucleotide sequence ID" value="NZ_QREG01000029.1"/>
</dbReference>
<sequence>MLNLFKKKKKFAANCALSGMPLDRSTVFLIGAADLLRSQKFWNNVMAEPETLSYTEAYFKSKDATAQRIREMLLQKYVGEDKPWVIGDSYIHFFDVDTVLAQQWGQEWWDSEGKQVPQALTKSLSQMPADELDSCRKYVLEEAGRQAIAV</sequence>
<reference evidence="1 2" key="1">
    <citation type="submission" date="2018-07" db="EMBL/GenBank/DDBJ databases">
        <title>Genomic Encyclopedia of Type Strains, Phase IV (KMG-IV): sequencing the most valuable type-strain genomes for metagenomic binning, comparative biology and taxonomic classification.</title>
        <authorList>
            <person name="Goeker M."/>
        </authorList>
    </citation>
    <scope>NUCLEOTIDE SEQUENCE [LARGE SCALE GENOMIC DNA]</scope>
    <source>
        <strain evidence="1 2">DSM 4134</strain>
    </source>
</reference>
<accession>A0A3D9KWY1</accession>
<evidence type="ECO:0000313" key="1">
    <source>
        <dbReference type="EMBL" id="RED92657.1"/>
    </source>
</evidence>
<evidence type="ECO:0000313" key="2">
    <source>
        <dbReference type="Proteomes" id="UP000256779"/>
    </source>
</evidence>
<dbReference type="AlphaFoldDB" id="A0A3D9KWY1"/>
<dbReference type="EMBL" id="QREG01000029">
    <property type="protein sequence ID" value="RED92657.1"/>
    <property type="molecule type" value="Genomic_DNA"/>
</dbReference>
<proteinExistence type="predicted"/>
<dbReference type="OrthoDB" id="956627at2"/>
<name>A0A3D9KWY1_MARFU</name>
<dbReference type="Proteomes" id="UP000256779">
    <property type="component" value="Unassembled WGS sequence"/>
</dbReference>
<gene>
    <name evidence="1" type="ORF">C7460_12944</name>
</gene>
<comment type="caution">
    <text evidence="1">The sequence shown here is derived from an EMBL/GenBank/DDBJ whole genome shotgun (WGS) entry which is preliminary data.</text>
</comment>